<proteinExistence type="predicted"/>
<feature type="binding site" evidence="2">
    <location>
        <position position="89"/>
    </location>
    <ligand>
        <name>substrate</name>
    </ligand>
</feature>
<dbReference type="PANTHER" id="PTHR34299">
    <property type="entry name" value="DIACYLGLYCEROL KINASE"/>
    <property type="match status" value="1"/>
</dbReference>
<feature type="transmembrane region" description="Helical" evidence="5">
    <location>
        <begin position="44"/>
        <end position="66"/>
    </location>
</feature>
<keyword evidence="7" id="KW-1185">Reference proteome</keyword>
<comment type="cofactor">
    <cofactor evidence="4">
        <name>Mg(2+)</name>
        <dbReference type="ChEBI" id="CHEBI:18420"/>
    </cofactor>
    <text evidence="4">Mn(2+), Zn(2+), Cd(2+) and Co(2+) support activity to lesser extents.</text>
</comment>
<feature type="binding site" evidence="4">
    <location>
        <position position="19"/>
    </location>
    <ligand>
        <name>a divalent metal cation</name>
        <dbReference type="ChEBI" id="CHEBI:60240"/>
    </ligand>
</feature>
<evidence type="ECO:0008006" key="8">
    <source>
        <dbReference type="Google" id="ProtNLM"/>
    </source>
</evidence>
<dbReference type="STRING" id="1581420.AAW00_12070"/>
<dbReference type="Gene3D" id="1.10.3830.10">
    <property type="entry name" value="Diacylglycerol kinase (DAGK) domain"/>
    <property type="match status" value="1"/>
</dbReference>
<dbReference type="GO" id="GO:0005524">
    <property type="term" value="F:ATP binding"/>
    <property type="evidence" value="ECO:0007669"/>
    <property type="project" value="UniProtKB-KW"/>
</dbReference>
<dbReference type="GO" id="GO:0016301">
    <property type="term" value="F:kinase activity"/>
    <property type="evidence" value="ECO:0007669"/>
    <property type="project" value="InterPro"/>
</dbReference>
<organism evidence="6 7">
    <name type="scientific">Aurantiacibacter luteus</name>
    <dbReference type="NCBI Taxonomy" id="1581420"/>
    <lineage>
        <taxon>Bacteria</taxon>
        <taxon>Pseudomonadati</taxon>
        <taxon>Pseudomonadota</taxon>
        <taxon>Alphaproteobacteria</taxon>
        <taxon>Sphingomonadales</taxon>
        <taxon>Erythrobacteraceae</taxon>
        <taxon>Aurantiacibacter</taxon>
    </lineage>
</organism>
<feature type="active site" description="Proton acceptor" evidence="1">
    <location>
        <position position="60"/>
    </location>
</feature>
<feature type="binding site" evidence="4">
    <location>
        <position position="67"/>
    </location>
    <ligand>
        <name>a divalent metal cation</name>
        <dbReference type="ChEBI" id="CHEBI:60240"/>
    </ligand>
</feature>
<dbReference type="PATRIC" id="fig|1581420.6.peg.2467"/>
<dbReference type="Proteomes" id="UP000053464">
    <property type="component" value="Unassembled WGS sequence"/>
</dbReference>
<keyword evidence="5" id="KW-0812">Transmembrane</keyword>
<evidence type="ECO:0000256" key="3">
    <source>
        <dbReference type="PIRSR" id="PIRSR600829-3"/>
    </source>
</evidence>
<keyword evidence="4" id="KW-0460">Magnesium</keyword>
<sequence>MLGRTRFSLNGWSTAWRSEGSLRLHVAVSLVAMAALAMAGASAWWLAVVAFAVAACWAVELLNAAIEALCDTLHPEHHPGIGATKDIASAAAFTVNMGLFVLVALALYVALQP</sequence>
<evidence type="ECO:0000313" key="7">
    <source>
        <dbReference type="Proteomes" id="UP000053464"/>
    </source>
</evidence>
<feature type="transmembrane region" description="Helical" evidence="5">
    <location>
        <begin position="21"/>
        <end position="38"/>
    </location>
</feature>
<evidence type="ECO:0000256" key="5">
    <source>
        <dbReference type="SAM" id="Phobius"/>
    </source>
</evidence>
<feature type="binding site" evidence="3">
    <location>
        <position position="19"/>
    </location>
    <ligand>
        <name>ATP</name>
        <dbReference type="ChEBI" id="CHEBI:30616"/>
    </ligand>
</feature>
<comment type="caution">
    <text evidence="6">The sequence shown here is derived from an EMBL/GenBank/DDBJ whole genome shotgun (WGS) entry which is preliminary data.</text>
</comment>
<keyword evidence="5" id="KW-1133">Transmembrane helix</keyword>
<keyword evidence="3" id="KW-0067">ATP-binding</keyword>
<accession>A0A0G9MT27</accession>
<gene>
    <name evidence="6" type="ORF">AAW00_12070</name>
</gene>
<keyword evidence="4" id="KW-0479">Metal-binding</keyword>
<dbReference type="EMBL" id="LBHB01000003">
    <property type="protein sequence ID" value="KLE33937.1"/>
    <property type="molecule type" value="Genomic_DNA"/>
</dbReference>
<name>A0A0G9MT27_9SPHN</name>
<evidence type="ECO:0000313" key="6">
    <source>
        <dbReference type="EMBL" id="KLE33937.1"/>
    </source>
</evidence>
<dbReference type="GO" id="GO:0046872">
    <property type="term" value="F:metal ion binding"/>
    <property type="evidence" value="ECO:0007669"/>
    <property type="project" value="UniProtKB-KW"/>
</dbReference>
<dbReference type="Pfam" id="PF01219">
    <property type="entry name" value="DAGK_prokar"/>
    <property type="match status" value="1"/>
</dbReference>
<feature type="binding site" evidence="2">
    <location>
        <position position="60"/>
    </location>
    <ligand>
        <name>substrate</name>
    </ligand>
</feature>
<evidence type="ECO:0000256" key="2">
    <source>
        <dbReference type="PIRSR" id="PIRSR600829-2"/>
    </source>
</evidence>
<dbReference type="AlphaFoldDB" id="A0A0G9MT27"/>
<feature type="transmembrane region" description="Helical" evidence="5">
    <location>
        <begin position="87"/>
        <end position="111"/>
    </location>
</feature>
<feature type="binding site" evidence="3">
    <location>
        <begin position="85"/>
        <end position="86"/>
    </location>
    <ligand>
        <name>ATP</name>
        <dbReference type="ChEBI" id="CHEBI:30616"/>
    </ligand>
</feature>
<dbReference type="CDD" id="cd14263">
    <property type="entry name" value="DAGK_IM_like"/>
    <property type="match status" value="1"/>
</dbReference>
<evidence type="ECO:0000256" key="1">
    <source>
        <dbReference type="PIRSR" id="PIRSR600829-1"/>
    </source>
</evidence>
<dbReference type="InterPro" id="IPR000829">
    <property type="entry name" value="DAGK"/>
</dbReference>
<keyword evidence="3" id="KW-0547">Nucleotide-binding</keyword>
<protein>
    <recommendedName>
        <fullName evidence="8">Diacylglycerol kinase</fullName>
    </recommendedName>
</protein>
<dbReference type="PANTHER" id="PTHR34299:SF1">
    <property type="entry name" value="DIACYLGLYCEROL KINASE"/>
    <property type="match status" value="1"/>
</dbReference>
<evidence type="ECO:0000256" key="4">
    <source>
        <dbReference type="PIRSR" id="PIRSR600829-4"/>
    </source>
</evidence>
<dbReference type="GO" id="GO:0016020">
    <property type="term" value="C:membrane"/>
    <property type="evidence" value="ECO:0007669"/>
    <property type="project" value="InterPro"/>
</dbReference>
<feature type="binding site" evidence="3">
    <location>
        <position position="67"/>
    </location>
    <ligand>
        <name>ATP</name>
        <dbReference type="ChEBI" id="CHEBI:30616"/>
    </ligand>
</feature>
<keyword evidence="5" id="KW-0472">Membrane</keyword>
<dbReference type="GO" id="GO:0008654">
    <property type="term" value="P:phospholipid biosynthetic process"/>
    <property type="evidence" value="ECO:0007669"/>
    <property type="project" value="InterPro"/>
</dbReference>
<reference evidence="6 7" key="1">
    <citation type="submission" date="2015-04" db="EMBL/GenBank/DDBJ databases">
        <title>The draft genome sequence of Erythrobacter luteus KA37.</title>
        <authorList>
            <person name="Zhuang L."/>
            <person name="Liu Y."/>
            <person name="Shao Z."/>
        </authorList>
    </citation>
    <scope>NUCLEOTIDE SEQUENCE [LARGE SCALE GENOMIC DNA]</scope>
    <source>
        <strain evidence="6 7">KA37</strain>
    </source>
</reference>
<feature type="binding site" evidence="3">
    <location>
        <begin position="76"/>
        <end position="78"/>
    </location>
    <ligand>
        <name>ATP</name>
        <dbReference type="ChEBI" id="CHEBI:30616"/>
    </ligand>
</feature>